<keyword evidence="2" id="KW-1185">Reference proteome</keyword>
<protein>
    <recommendedName>
        <fullName evidence="3">Lipoprotein</fullName>
    </recommendedName>
</protein>
<dbReference type="RefSeq" id="WP_386058509.1">
    <property type="nucleotide sequence ID" value="NZ_JBHLTQ010000001.1"/>
</dbReference>
<dbReference type="EMBL" id="JBHLTQ010000001">
    <property type="protein sequence ID" value="MFC0603171.1"/>
    <property type="molecule type" value="Genomic_DNA"/>
</dbReference>
<name>A0ABV6Q4M2_9FLAO</name>
<organism evidence="1 2">
    <name type="scientific">Winogradskyella pulchriflava</name>
    <dbReference type="NCBI Taxonomy" id="1110688"/>
    <lineage>
        <taxon>Bacteria</taxon>
        <taxon>Pseudomonadati</taxon>
        <taxon>Bacteroidota</taxon>
        <taxon>Flavobacteriia</taxon>
        <taxon>Flavobacteriales</taxon>
        <taxon>Flavobacteriaceae</taxon>
        <taxon>Winogradskyella</taxon>
    </lineage>
</organism>
<reference evidence="1 2" key="1">
    <citation type="submission" date="2024-09" db="EMBL/GenBank/DDBJ databases">
        <authorList>
            <person name="Sun Q."/>
            <person name="Mori K."/>
        </authorList>
    </citation>
    <scope>NUCLEOTIDE SEQUENCE [LARGE SCALE GENOMIC DNA]</scope>
    <source>
        <strain evidence="1 2">NCAIM B.02481</strain>
    </source>
</reference>
<sequence length="117" mass="13198">MNKSIRNAIIIVSLVLILPFLFLRSCVIYNPKAENCEIVNAKIIALRAGPTYDIQFKTEEGTTYYINRGIESGLILDTLNAKVLNKTVTLHLPKMIYGPSKHIAQLAIEDQVIYTEF</sequence>
<dbReference type="Proteomes" id="UP001589832">
    <property type="component" value="Unassembled WGS sequence"/>
</dbReference>
<gene>
    <name evidence="1" type="ORF">ACFFGA_01280</name>
</gene>
<proteinExistence type="predicted"/>
<evidence type="ECO:0008006" key="3">
    <source>
        <dbReference type="Google" id="ProtNLM"/>
    </source>
</evidence>
<accession>A0ABV6Q4M2</accession>
<evidence type="ECO:0000313" key="2">
    <source>
        <dbReference type="Proteomes" id="UP001589832"/>
    </source>
</evidence>
<comment type="caution">
    <text evidence="1">The sequence shown here is derived from an EMBL/GenBank/DDBJ whole genome shotgun (WGS) entry which is preliminary data.</text>
</comment>
<evidence type="ECO:0000313" key="1">
    <source>
        <dbReference type="EMBL" id="MFC0603171.1"/>
    </source>
</evidence>